<proteinExistence type="predicted"/>
<dbReference type="AlphaFoldDB" id="A0A1N7SLW1"/>
<dbReference type="InterPro" id="IPR006311">
    <property type="entry name" value="TAT_signal"/>
</dbReference>
<reference evidence="2 3" key="1">
    <citation type="submission" date="2016-12" db="EMBL/GenBank/DDBJ databases">
        <authorList>
            <person name="Song W.-J."/>
            <person name="Kurnit D.M."/>
        </authorList>
    </citation>
    <scope>NUCLEOTIDE SEQUENCE [LARGE SCALE GENOMIC DNA]</scope>
    <source>
        <strain evidence="2 3">STM7296</strain>
    </source>
</reference>
<evidence type="ECO:0000256" key="1">
    <source>
        <dbReference type="SAM" id="MobiDB-lite"/>
    </source>
</evidence>
<keyword evidence="3" id="KW-1185">Reference proteome</keyword>
<evidence type="ECO:0000313" key="3">
    <source>
        <dbReference type="Proteomes" id="UP000187012"/>
    </source>
</evidence>
<accession>A0A1N7SLW1</accession>
<gene>
    <name evidence="2" type="ORF">BN2475_1020017</name>
</gene>
<dbReference type="Proteomes" id="UP000187012">
    <property type="component" value="Unassembled WGS sequence"/>
</dbReference>
<organism evidence="2 3">
    <name type="scientific">Paraburkholderia ribeironis</name>
    <dbReference type="NCBI Taxonomy" id="1247936"/>
    <lineage>
        <taxon>Bacteria</taxon>
        <taxon>Pseudomonadati</taxon>
        <taxon>Pseudomonadota</taxon>
        <taxon>Betaproteobacteria</taxon>
        <taxon>Burkholderiales</taxon>
        <taxon>Burkholderiaceae</taxon>
        <taxon>Paraburkholderia</taxon>
    </lineage>
</organism>
<sequence length="83" mass="8622">MAMTGSSGKVSRRDALKNMASATLGVGAVLTRGVTRAESQAAPIRHPAGWKQEPPNAAHLPPNRPAWMMAPGRALTGYGAPSM</sequence>
<evidence type="ECO:0000313" key="2">
    <source>
        <dbReference type="EMBL" id="SIT48417.1"/>
    </source>
</evidence>
<feature type="region of interest" description="Disordered" evidence="1">
    <location>
        <begin position="38"/>
        <end position="65"/>
    </location>
</feature>
<dbReference type="EMBL" id="CYGX02000102">
    <property type="protein sequence ID" value="SIT48417.1"/>
    <property type="molecule type" value="Genomic_DNA"/>
</dbReference>
<dbReference type="PROSITE" id="PS51318">
    <property type="entry name" value="TAT"/>
    <property type="match status" value="1"/>
</dbReference>
<protein>
    <submittedName>
        <fullName evidence="2">Uncharacterized protein</fullName>
    </submittedName>
</protein>
<name>A0A1N7SLW1_9BURK</name>